<reference evidence="1" key="1">
    <citation type="journal article" date="2015" name="Nature">
        <title>Complex archaea that bridge the gap between prokaryotes and eukaryotes.</title>
        <authorList>
            <person name="Spang A."/>
            <person name="Saw J.H."/>
            <person name="Jorgensen S.L."/>
            <person name="Zaremba-Niedzwiedzka K."/>
            <person name="Martijn J."/>
            <person name="Lind A.E."/>
            <person name="van Eijk R."/>
            <person name="Schleper C."/>
            <person name="Guy L."/>
            <person name="Ettema T.J."/>
        </authorList>
    </citation>
    <scope>NUCLEOTIDE SEQUENCE</scope>
</reference>
<comment type="caution">
    <text evidence="1">The sequence shown here is derived from an EMBL/GenBank/DDBJ whole genome shotgun (WGS) entry which is preliminary data.</text>
</comment>
<organism evidence="1">
    <name type="scientific">marine sediment metagenome</name>
    <dbReference type="NCBI Taxonomy" id="412755"/>
    <lineage>
        <taxon>unclassified sequences</taxon>
        <taxon>metagenomes</taxon>
        <taxon>ecological metagenomes</taxon>
    </lineage>
</organism>
<name>A0A0F9KYN0_9ZZZZ</name>
<evidence type="ECO:0000313" key="1">
    <source>
        <dbReference type="EMBL" id="KKM20595.1"/>
    </source>
</evidence>
<dbReference type="EMBL" id="LAZR01013734">
    <property type="protein sequence ID" value="KKM20595.1"/>
    <property type="molecule type" value="Genomic_DNA"/>
</dbReference>
<dbReference type="AlphaFoldDB" id="A0A0F9KYN0"/>
<protein>
    <submittedName>
        <fullName evidence="1">Uncharacterized protein</fullName>
    </submittedName>
</protein>
<feature type="non-terminal residue" evidence="1">
    <location>
        <position position="55"/>
    </location>
</feature>
<proteinExistence type="predicted"/>
<sequence length="55" mass="5871">MSKRNVCLTFYSRVGVALPDVTDLGARTPRELALDQPELGFQLLNTAAGVVVGLP</sequence>
<gene>
    <name evidence="1" type="ORF">LCGC14_1643920</name>
</gene>
<accession>A0A0F9KYN0</accession>